<dbReference type="Proteomes" id="UP000703038">
    <property type="component" value="Unassembled WGS sequence"/>
</dbReference>
<dbReference type="RefSeq" id="WP_204866867.1">
    <property type="nucleotide sequence ID" value="NZ_JAFBBK010000001.1"/>
</dbReference>
<evidence type="ECO:0000256" key="5">
    <source>
        <dbReference type="ARBA" id="ARBA00022989"/>
    </source>
</evidence>
<accession>A0ABS2KS47</accession>
<dbReference type="InterPro" id="IPR024962">
    <property type="entry name" value="YukD-like"/>
</dbReference>
<organism evidence="9 10">
    <name type="scientific">Rhodococcoides corynebacterioides</name>
    <dbReference type="NCBI Taxonomy" id="53972"/>
    <lineage>
        <taxon>Bacteria</taxon>
        <taxon>Bacillati</taxon>
        <taxon>Actinomycetota</taxon>
        <taxon>Actinomycetes</taxon>
        <taxon>Mycobacteriales</taxon>
        <taxon>Nocardiaceae</taxon>
        <taxon>Rhodococcoides</taxon>
    </lineage>
</organism>
<evidence type="ECO:0000256" key="1">
    <source>
        <dbReference type="ARBA" id="ARBA00004651"/>
    </source>
</evidence>
<protein>
    <submittedName>
        <fullName evidence="9">Type VII secretion integral membrane protein EccD</fullName>
    </submittedName>
</protein>
<dbReference type="InterPro" id="IPR006707">
    <property type="entry name" value="T7SS_EccD"/>
</dbReference>
<feature type="transmembrane region" description="Helical" evidence="7">
    <location>
        <begin position="263"/>
        <end position="281"/>
    </location>
</feature>
<keyword evidence="4 7" id="KW-0812">Transmembrane</keyword>
<reference evidence="9 10" key="1">
    <citation type="submission" date="2021-01" db="EMBL/GenBank/DDBJ databases">
        <title>Genomics of switchgrass bacterial isolates.</title>
        <authorList>
            <person name="Shade A."/>
        </authorList>
    </citation>
    <scope>NUCLEOTIDE SEQUENCE [LARGE SCALE GENOMIC DNA]</scope>
    <source>
        <strain evidence="9 10">PvP111</strain>
    </source>
</reference>
<feature type="transmembrane region" description="Helical" evidence="7">
    <location>
        <begin position="133"/>
        <end position="151"/>
    </location>
</feature>
<evidence type="ECO:0000256" key="2">
    <source>
        <dbReference type="ARBA" id="ARBA00006162"/>
    </source>
</evidence>
<comment type="similarity">
    <text evidence="2">Belongs to the EccD/Snm4 family.</text>
</comment>
<feature type="transmembrane region" description="Helical" evidence="7">
    <location>
        <begin position="430"/>
        <end position="451"/>
    </location>
</feature>
<evidence type="ECO:0000256" key="7">
    <source>
        <dbReference type="SAM" id="Phobius"/>
    </source>
</evidence>
<feature type="transmembrane region" description="Helical" evidence="7">
    <location>
        <begin position="212"/>
        <end position="232"/>
    </location>
</feature>
<evidence type="ECO:0000256" key="3">
    <source>
        <dbReference type="ARBA" id="ARBA00022475"/>
    </source>
</evidence>
<keyword evidence="3" id="KW-1003">Cell membrane</keyword>
<dbReference type="NCBIfam" id="TIGR03920">
    <property type="entry name" value="T7SS_EccD"/>
    <property type="match status" value="1"/>
</dbReference>
<evidence type="ECO:0000259" key="8">
    <source>
        <dbReference type="Pfam" id="PF19053"/>
    </source>
</evidence>
<dbReference type="Gene3D" id="3.10.20.90">
    <property type="entry name" value="Phosphatidylinositol 3-kinase Catalytic Subunit, Chain A, domain 1"/>
    <property type="match status" value="1"/>
</dbReference>
<dbReference type="PIRSF" id="PIRSF017804">
    <property type="entry name" value="Secretion_EccD1"/>
    <property type="match status" value="1"/>
</dbReference>
<proteinExistence type="inferred from homology"/>
<name>A0ABS2KS47_9NOCA</name>
<comment type="caution">
    <text evidence="9">The sequence shown here is derived from an EMBL/GenBank/DDBJ whole genome shotgun (WGS) entry which is preliminary data.</text>
</comment>
<gene>
    <name evidence="9" type="ORF">JOE42_000824</name>
</gene>
<dbReference type="InterPro" id="IPR044049">
    <property type="entry name" value="EccD_transm"/>
</dbReference>
<evidence type="ECO:0000313" key="10">
    <source>
        <dbReference type="Proteomes" id="UP000703038"/>
    </source>
</evidence>
<keyword evidence="6 7" id="KW-0472">Membrane</keyword>
<dbReference type="Pfam" id="PF19053">
    <property type="entry name" value="EccD"/>
    <property type="match status" value="1"/>
</dbReference>
<keyword evidence="5 7" id="KW-1133">Transmembrane helix</keyword>
<evidence type="ECO:0000256" key="4">
    <source>
        <dbReference type="ARBA" id="ARBA00022692"/>
    </source>
</evidence>
<dbReference type="Pfam" id="PF08817">
    <property type="entry name" value="YukD"/>
    <property type="match status" value="1"/>
</dbReference>
<dbReference type="EMBL" id="JAFBBK010000001">
    <property type="protein sequence ID" value="MBM7414091.1"/>
    <property type="molecule type" value="Genomic_DNA"/>
</dbReference>
<comment type="subcellular location">
    <subcellularLocation>
        <location evidence="1">Cell membrane</location>
        <topology evidence="1">Multi-pass membrane protein</topology>
    </subcellularLocation>
</comment>
<feature type="transmembrane region" description="Helical" evidence="7">
    <location>
        <begin position="157"/>
        <end position="176"/>
    </location>
</feature>
<sequence>MTIAPTAAPMSTTRESAVRRIDSAILRITVITGDVEVDVSVPGGVAVAATVPALTALIDERAGSESPPGPRSLSTMVGVPLDARLSLLDNGVRDGDVLVLHRGRESSPPVFDDLTEAVAVLGNGRSWTRSDSVVAATVVSSAALAAAGWTATRTSGVPAAASLAVLALLTVVAACVCTAARVPSALSFGLRSAGCLLAFAAGTMLVPGQDAAADAVLGFALSAAASVVTSMIAAREGRATFTAVSTVSLVGAVAAAVEALSDVPTVTIAAITAGVCTLALTRAPRLSAARAGIRLPPVPLADAGARLDHPGHEGPPTRPSEAALVAAHESALADVGVVAERARTAQQYLTGYTTGLSLLASVGAIVVATHDIAATVDPGRLATAAAIALVLCCRGRAGVDRLRCAVAVTAGVAAVLVVLAVGASTRPDLWPWWTGAAVTVGVLAILIGVVAPGRRFSPVARRAAELGELAVVVSIVPLVCLVVGAYSAARGL</sequence>
<feature type="transmembrane region" description="Helical" evidence="7">
    <location>
        <begin position="188"/>
        <end position="206"/>
    </location>
</feature>
<feature type="transmembrane region" description="Helical" evidence="7">
    <location>
        <begin position="239"/>
        <end position="257"/>
    </location>
</feature>
<feature type="domain" description="EccD-like transmembrane" evidence="8">
    <location>
        <begin position="134"/>
        <end position="492"/>
    </location>
</feature>
<feature type="transmembrane region" description="Helical" evidence="7">
    <location>
        <begin position="404"/>
        <end position="424"/>
    </location>
</feature>
<keyword evidence="10" id="KW-1185">Reference proteome</keyword>
<feature type="transmembrane region" description="Helical" evidence="7">
    <location>
        <begin position="463"/>
        <end position="489"/>
    </location>
</feature>
<evidence type="ECO:0000313" key="9">
    <source>
        <dbReference type="EMBL" id="MBM7414091.1"/>
    </source>
</evidence>
<evidence type="ECO:0000256" key="6">
    <source>
        <dbReference type="ARBA" id="ARBA00023136"/>
    </source>
</evidence>